<organism evidence="1">
    <name type="scientific">freshwater metagenome</name>
    <dbReference type="NCBI Taxonomy" id="449393"/>
    <lineage>
        <taxon>unclassified sequences</taxon>
        <taxon>metagenomes</taxon>
        <taxon>ecological metagenomes</taxon>
    </lineage>
</organism>
<evidence type="ECO:0000313" key="1">
    <source>
        <dbReference type="EMBL" id="CAB4533487.1"/>
    </source>
</evidence>
<reference evidence="1" key="1">
    <citation type="submission" date="2020-05" db="EMBL/GenBank/DDBJ databases">
        <authorList>
            <person name="Chiriac C."/>
            <person name="Salcher M."/>
            <person name="Ghai R."/>
            <person name="Kavagutti S V."/>
        </authorList>
    </citation>
    <scope>NUCLEOTIDE SEQUENCE</scope>
</reference>
<dbReference type="AlphaFoldDB" id="A0A6J6B458"/>
<dbReference type="EMBL" id="CAEZSM010000003">
    <property type="protein sequence ID" value="CAB4533487.1"/>
    <property type="molecule type" value="Genomic_DNA"/>
</dbReference>
<evidence type="ECO:0000313" key="2">
    <source>
        <dbReference type="EMBL" id="CAB4666413.1"/>
    </source>
</evidence>
<name>A0A6J6B458_9ZZZZ</name>
<sequence>MKKLLAILLVLPILFAPTSIAAPKKISVTPLKFITDVGNNIDFAGLVLSQSNIVIFGSTSELSGSAAFVRAIDKTGIQQWKLSLDAGAEEIATAGITDAAGNIWIAGSFSPTPTQTVETATVTPSVNPDEVINEPVQPIREDMNYVGIWKVSPQGDVLSSFNLKLDYPALITSIAVDNAGVSLAGLTNVGKGNVGILVNCSSAGVCNTPIFIGTRDTTLDGVIRISDGAQIVIGSSTETILDKKVQGLRDGIIASVAKTGKISKVIRSSAAKASRSWSSATNTLFFGGEVITGKKIESSVTKFSNTFVPTWTYRFASTGAVFNAVGPSKSHYSFFASTSVITNVSGWNPKRASGLVIAFDSKGAITGAYSAAALVLPRAMAYSKDLGLVVAGVSGDTVSIFNLISR</sequence>
<protein>
    <submittedName>
        <fullName evidence="1">Unannotated protein</fullName>
    </submittedName>
</protein>
<dbReference type="EMBL" id="CAEZWZ010000019">
    <property type="protein sequence ID" value="CAB4666413.1"/>
    <property type="molecule type" value="Genomic_DNA"/>
</dbReference>
<gene>
    <name evidence="1" type="ORF">UFOPK1438_00053</name>
    <name evidence="2" type="ORF">UFOPK2329_00247</name>
</gene>
<proteinExistence type="predicted"/>
<accession>A0A6J6B458</accession>